<evidence type="ECO:0000256" key="2">
    <source>
        <dbReference type="ARBA" id="ARBA00009410"/>
    </source>
</evidence>
<keyword evidence="5 7" id="KW-0560">Oxidoreductase</keyword>
<evidence type="ECO:0000313" key="10">
    <source>
        <dbReference type="Proteomes" id="UP000066487"/>
    </source>
</evidence>
<dbReference type="Proteomes" id="UP000066487">
    <property type="component" value="Chromosome"/>
</dbReference>
<dbReference type="GO" id="GO:0005886">
    <property type="term" value="C:plasma membrane"/>
    <property type="evidence" value="ECO:0007669"/>
    <property type="project" value="TreeGrafter"/>
</dbReference>
<proteinExistence type="inferred from homology"/>
<evidence type="ECO:0000256" key="1">
    <source>
        <dbReference type="ARBA" id="ARBA00001974"/>
    </source>
</evidence>
<dbReference type="RefSeq" id="WP_054594444.1">
    <property type="nucleotide sequence ID" value="NZ_CP012830.1"/>
</dbReference>
<dbReference type="Gene3D" id="3.50.50.60">
    <property type="entry name" value="FAD/NAD(P)-binding domain"/>
    <property type="match status" value="2"/>
</dbReference>
<dbReference type="PANTHER" id="PTHR13847:SF280">
    <property type="entry name" value="D-AMINO ACID DEHYDROGENASE"/>
    <property type="match status" value="1"/>
</dbReference>
<evidence type="ECO:0000256" key="3">
    <source>
        <dbReference type="ARBA" id="ARBA00022630"/>
    </source>
</evidence>
<sequence length="413" mass="44791">MAQRVCIIGGGVIGLTTAYALVRDGFEVTVVEARDSLGSETSFANGGQLSYRYVAPLADAGVPLQAIGWMLRGDSPLKLRMRFDPAQWRWMASFLGACRTSVNRQNAAHLLRLALLSQTTLQGWREEDSLDGFNWRRNGKLVTFRQAASFEHARNSLVDPQQQQVLSPTESARLEPALADAAFVGAIYTPDEEVGDCHAFCQQLMKRLKASGLCEFRLGRAVTGIRHVDGAVSAIELADEVLPVEQLVIAAGHRSPLLALPGVHLPLYPLKGYSLTVPIGAEHRAPDLSITDYDRKIVYARIGEQLRVAAMVDIVGFDPAPDPKRLALIKRQACDTFPNAGTYDAAVEWAGMRPATPSGVPLLGATAYRNLWLNLGHGALGFTLACGSARVLSELIGQRNPSIDLQGFTHRAA</sequence>
<dbReference type="EMBL" id="CP012830">
    <property type="protein sequence ID" value="ALI01011.1"/>
    <property type="molecule type" value="Genomic_DNA"/>
</dbReference>
<dbReference type="GO" id="GO:0008718">
    <property type="term" value="F:D-amino-acid dehydrogenase activity"/>
    <property type="evidence" value="ECO:0007669"/>
    <property type="project" value="UniProtKB-UniRule"/>
</dbReference>
<dbReference type="Gene3D" id="3.30.9.10">
    <property type="entry name" value="D-Amino Acid Oxidase, subunit A, domain 2"/>
    <property type="match status" value="1"/>
</dbReference>
<evidence type="ECO:0000256" key="4">
    <source>
        <dbReference type="ARBA" id="ARBA00022827"/>
    </source>
</evidence>
<dbReference type="NCBIfam" id="NF001933">
    <property type="entry name" value="PRK00711.1"/>
    <property type="match status" value="1"/>
</dbReference>
<organism evidence="9 10">
    <name type="scientific">Pseudomonas fluorescens</name>
    <dbReference type="NCBI Taxonomy" id="294"/>
    <lineage>
        <taxon>Bacteria</taxon>
        <taxon>Pseudomonadati</taxon>
        <taxon>Pseudomonadota</taxon>
        <taxon>Gammaproteobacteria</taxon>
        <taxon>Pseudomonadales</taxon>
        <taxon>Pseudomonadaceae</taxon>
        <taxon>Pseudomonas</taxon>
    </lineage>
</organism>
<reference evidence="10" key="1">
    <citation type="submission" date="2015-09" db="EMBL/GenBank/DDBJ databases">
        <title>Whole genome sequence of Pseudomonas fluorescens FW300-N2E3.</title>
        <authorList>
            <person name="Ray J."/>
            <person name="Melnyk R."/>
            <person name="Deutschbauer A."/>
        </authorList>
    </citation>
    <scope>NUCLEOTIDE SEQUENCE [LARGE SCALE GENOMIC DNA]</scope>
    <source>
        <strain evidence="10">FW300-N2E3</strain>
    </source>
</reference>
<comment type="cofactor">
    <cofactor evidence="1 7">
        <name>FAD</name>
        <dbReference type="ChEBI" id="CHEBI:57692"/>
    </cofactor>
</comment>
<evidence type="ECO:0000256" key="6">
    <source>
        <dbReference type="ARBA" id="ARBA00047884"/>
    </source>
</evidence>
<evidence type="ECO:0000259" key="8">
    <source>
        <dbReference type="Pfam" id="PF01266"/>
    </source>
</evidence>
<dbReference type="SUPFAM" id="SSF51905">
    <property type="entry name" value="FAD/NAD(P)-binding domain"/>
    <property type="match status" value="1"/>
</dbReference>
<keyword evidence="3 7" id="KW-0285">Flavoprotein</keyword>
<dbReference type="HAMAP" id="MF_01202">
    <property type="entry name" value="DadA"/>
    <property type="match status" value="1"/>
</dbReference>
<dbReference type="InterPro" id="IPR036188">
    <property type="entry name" value="FAD/NAD-bd_sf"/>
</dbReference>
<evidence type="ECO:0000313" key="9">
    <source>
        <dbReference type="EMBL" id="ALI01011.1"/>
    </source>
</evidence>
<dbReference type="AlphaFoldDB" id="A0A0N9WHK9"/>
<gene>
    <name evidence="7" type="primary">dadA</name>
    <name evidence="9" type="ORF">AO353_08065</name>
</gene>
<accession>A0A0N9WHK9</accession>
<evidence type="ECO:0000256" key="5">
    <source>
        <dbReference type="ARBA" id="ARBA00023002"/>
    </source>
</evidence>
<dbReference type="InterPro" id="IPR023080">
    <property type="entry name" value="DadA"/>
</dbReference>
<dbReference type="SUPFAM" id="SSF54373">
    <property type="entry name" value="FAD-linked reductases, C-terminal domain"/>
    <property type="match status" value="1"/>
</dbReference>
<feature type="domain" description="FAD dependent oxidoreductase" evidence="8">
    <location>
        <begin position="4"/>
        <end position="395"/>
    </location>
</feature>
<protein>
    <recommendedName>
        <fullName evidence="7">D-amino acid dehydrogenase</fullName>
        <ecNumber evidence="7">1.4.99.-</ecNumber>
    </recommendedName>
</protein>
<dbReference type="GO" id="GO:0055130">
    <property type="term" value="P:D-alanine catabolic process"/>
    <property type="evidence" value="ECO:0007669"/>
    <property type="project" value="TreeGrafter"/>
</dbReference>
<name>A0A0N9WHK9_PSEFL</name>
<dbReference type="Pfam" id="PF01266">
    <property type="entry name" value="DAO"/>
    <property type="match status" value="1"/>
</dbReference>
<dbReference type="PANTHER" id="PTHR13847">
    <property type="entry name" value="SARCOSINE DEHYDROGENASE-RELATED"/>
    <property type="match status" value="1"/>
</dbReference>
<dbReference type="GO" id="GO:0005737">
    <property type="term" value="C:cytoplasm"/>
    <property type="evidence" value="ECO:0007669"/>
    <property type="project" value="TreeGrafter"/>
</dbReference>
<feature type="binding site" evidence="7">
    <location>
        <begin position="5"/>
        <end position="19"/>
    </location>
    <ligand>
        <name>FAD</name>
        <dbReference type="ChEBI" id="CHEBI:57692"/>
    </ligand>
</feature>
<dbReference type="OrthoDB" id="18526at2"/>
<dbReference type="InterPro" id="IPR006076">
    <property type="entry name" value="FAD-dep_OxRdtase"/>
</dbReference>
<comment type="similarity">
    <text evidence="2 7">Belongs to the DadA oxidoreductase family.</text>
</comment>
<evidence type="ECO:0000256" key="7">
    <source>
        <dbReference type="HAMAP-Rule" id="MF_01202"/>
    </source>
</evidence>
<reference evidence="9 10" key="2">
    <citation type="journal article" date="2018" name="Nature">
        <title>Mutant phenotypes for thousands of bacterial genes of unknown function.</title>
        <authorList>
            <person name="Price M.N."/>
            <person name="Wetmore K.M."/>
            <person name="Waters R.J."/>
            <person name="Callaghan M."/>
            <person name="Ray J."/>
            <person name="Liu H."/>
            <person name="Kuehl J.V."/>
            <person name="Melnyk R.A."/>
            <person name="Lamson J.S."/>
            <person name="Suh Y."/>
            <person name="Carlson H.K."/>
            <person name="Esquivel Z."/>
            <person name="Sadeeshkumar H."/>
            <person name="Chakraborty R."/>
            <person name="Zane G.M."/>
            <person name="Rubin B.E."/>
            <person name="Wall J.D."/>
            <person name="Visel A."/>
            <person name="Bristow J."/>
            <person name="Blow M.J."/>
            <person name="Arkin A.P."/>
            <person name="Deutschbauer A.M."/>
        </authorList>
    </citation>
    <scope>NUCLEOTIDE SEQUENCE [LARGE SCALE GENOMIC DNA]</scope>
    <source>
        <strain evidence="9 10">FW300-N2E3</strain>
    </source>
</reference>
<dbReference type="EC" id="1.4.99.-" evidence="7"/>
<comment type="function">
    <text evidence="7">Oxidative deamination of D-amino acids.</text>
</comment>
<keyword evidence="4 7" id="KW-0274">FAD</keyword>
<comment type="catalytic activity">
    <reaction evidence="6 7">
        <text>a D-alpha-amino acid + A + H2O = a 2-oxocarboxylate + AH2 + NH4(+)</text>
        <dbReference type="Rhea" id="RHEA:18125"/>
        <dbReference type="ChEBI" id="CHEBI:13193"/>
        <dbReference type="ChEBI" id="CHEBI:15377"/>
        <dbReference type="ChEBI" id="CHEBI:17499"/>
        <dbReference type="ChEBI" id="CHEBI:28938"/>
        <dbReference type="ChEBI" id="CHEBI:35179"/>
        <dbReference type="ChEBI" id="CHEBI:59871"/>
    </reaction>
</comment>